<feature type="non-terminal residue" evidence="3">
    <location>
        <position position="1"/>
    </location>
</feature>
<dbReference type="PANTHER" id="PTHR21010:SF3">
    <property type="entry name" value="DAXX"/>
    <property type="match status" value="1"/>
</dbReference>
<sequence length="346" mass="39631">GTNLVGKFTQSVRRIVQDVKDEGTSSGQSKEEVIETNERLKAVRVRLEESYDTAKRSLITLMAKYTDSKTVRNVFHRYNLLRTMIKEVIRLETQYWTLVDIPKQEKQETVPAFVLRACAIMEKTQKSGEGVKTSAKLAEEAENRRERIDRLESEWSHDDTADREREHANDQRPLPPIEEVLWSEEPHSRTEANQVILRRTACCNLSSVPQQRSAVTASTRSRKGSYTGNTVKEKALTVSTRSRQGSYNVNTDKERQLERRHGKGMAVTVSTQSRKGSYNANAVKERQLQCQHSQGKAVTMPTRSRKCNYNVNTVKERQLQWQHGQLKAVTVSTPSRKPTRNTLLWS</sequence>
<name>A0A6L2PQF6_COPFO</name>
<dbReference type="EMBL" id="BLKM01008651">
    <property type="protein sequence ID" value="GFG34504.1"/>
    <property type="molecule type" value="Genomic_DNA"/>
</dbReference>
<evidence type="ECO:0000256" key="1">
    <source>
        <dbReference type="SAM" id="Coils"/>
    </source>
</evidence>
<proteinExistence type="predicted"/>
<protein>
    <submittedName>
        <fullName evidence="3">Uncharacterized protein</fullName>
    </submittedName>
</protein>
<dbReference type="Proteomes" id="UP000502823">
    <property type="component" value="Unassembled WGS sequence"/>
</dbReference>
<feature type="compositionally biased region" description="Basic and acidic residues" evidence="2">
    <location>
        <begin position="137"/>
        <end position="170"/>
    </location>
</feature>
<feature type="coiled-coil region" evidence="1">
    <location>
        <begin position="30"/>
        <end position="57"/>
    </location>
</feature>
<dbReference type="PANTHER" id="PTHR21010">
    <property type="entry name" value="AGAP001581-PA"/>
    <property type="match status" value="1"/>
</dbReference>
<feature type="region of interest" description="Disordered" evidence="2">
    <location>
        <begin position="128"/>
        <end position="172"/>
    </location>
</feature>
<evidence type="ECO:0000313" key="3">
    <source>
        <dbReference type="EMBL" id="GFG34504.1"/>
    </source>
</evidence>
<dbReference type="OrthoDB" id="10052054at2759"/>
<dbReference type="AlphaFoldDB" id="A0A6L2PQF6"/>
<keyword evidence="1" id="KW-0175">Coiled coil</keyword>
<reference evidence="4" key="1">
    <citation type="submission" date="2020-01" db="EMBL/GenBank/DDBJ databases">
        <title>Draft genome sequence of the Termite Coptotermes fromosanus.</title>
        <authorList>
            <person name="Itakura S."/>
            <person name="Yosikawa Y."/>
            <person name="Umezawa K."/>
        </authorList>
    </citation>
    <scope>NUCLEOTIDE SEQUENCE [LARGE SCALE GENOMIC DNA]</scope>
</reference>
<evidence type="ECO:0000256" key="2">
    <source>
        <dbReference type="SAM" id="MobiDB-lite"/>
    </source>
</evidence>
<evidence type="ECO:0000313" key="4">
    <source>
        <dbReference type="Proteomes" id="UP000502823"/>
    </source>
</evidence>
<feature type="compositionally biased region" description="Polar residues" evidence="2">
    <location>
        <begin position="240"/>
        <end position="250"/>
    </location>
</feature>
<keyword evidence="4" id="KW-1185">Reference proteome</keyword>
<comment type="caution">
    <text evidence="3">The sequence shown here is derived from an EMBL/GenBank/DDBJ whole genome shotgun (WGS) entry which is preliminary data.</text>
</comment>
<organism evidence="3 4">
    <name type="scientific">Coptotermes formosanus</name>
    <name type="common">Formosan subterranean termite</name>
    <dbReference type="NCBI Taxonomy" id="36987"/>
    <lineage>
        <taxon>Eukaryota</taxon>
        <taxon>Metazoa</taxon>
        <taxon>Ecdysozoa</taxon>
        <taxon>Arthropoda</taxon>
        <taxon>Hexapoda</taxon>
        <taxon>Insecta</taxon>
        <taxon>Pterygota</taxon>
        <taxon>Neoptera</taxon>
        <taxon>Polyneoptera</taxon>
        <taxon>Dictyoptera</taxon>
        <taxon>Blattodea</taxon>
        <taxon>Blattoidea</taxon>
        <taxon>Termitoidae</taxon>
        <taxon>Rhinotermitidae</taxon>
        <taxon>Coptotermes</taxon>
    </lineage>
</organism>
<feature type="region of interest" description="Disordered" evidence="2">
    <location>
        <begin position="240"/>
        <end position="264"/>
    </location>
</feature>
<dbReference type="InParanoid" id="A0A6L2PQF6"/>
<gene>
    <name evidence="3" type="ORF">Cfor_07722</name>
</gene>
<accession>A0A6L2PQF6</accession>